<sequence length="243" mass="28337">MKHSIIEGLTSLQIKQNKNQWIMSTPEISEHVNVNWFKQDYWLNLGRLLGANSGRGTAWTIKSEWGKWVLRHYLRGGLYAKINRDSYLWTGLNNTRAVKEFTLLNQLQEMGLPSPKPIAAMVIKKGLFYQNDLIMENILHDQTFAQALLKTNDNEMWRNIGHTIAKFHANGIYHSDLNAHNILLMKNKVYLIDFDKGDIRRTHAGWQKNNLLRLKRSIEKVTQQSCDHALKNQWQILMDGYHA</sequence>
<dbReference type="Proteomes" id="UP000295724">
    <property type="component" value="Unassembled WGS sequence"/>
</dbReference>
<evidence type="ECO:0000256" key="8">
    <source>
        <dbReference type="ARBA" id="ARBA00022741"/>
    </source>
</evidence>
<evidence type="ECO:0000256" key="5">
    <source>
        <dbReference type="ARBA" id="ARBA00022475"/>
    </source>
</evidence>
<dbReference type="GO" id="GO:0016301">
    <property type="term" value="F:kinase activity"/>
    <property type="evidence" value="ECO:0007669"/>
    <property type="project" value="UniProtKB-KW"/>
</dbReference>
<accession>A0A4R6XG46</accession>
<dbReference type="Pfam" id="PF06293">
    <property type="entry name" value="Kdo"/>
    <property type="match status" value="1"/>
</dbReference>
<evidence type="ECO:0000256" key="7">
    <source>
        <dbReference type="ARBA" id="ARBA00022679"/>
    </source>
</evidence>
<comment type="function">
    <text evidence="15">Catalyzes the ATP-dependent phosphorylation of the 3-deoxy-D-manno-octulosonic acid (Kdo) residue in Kdo-lipid IV(A) at the 4-OH position.</text>
</comment>
<evidence type="ECO:0000256" key="15">
    <source>
        <dbReference type="HAMAP-Rule" id="MF_00521"/>
    </source>
</evidence>
<dbReference type="InterPro" id="IPR011009">
    <property type="entry name" value="Kinase-like_dom_sf"/>
</dbReference>
<keyword evidence="12 15" id="KW-0472">Membrane</keyword>
<keyword evidence="8 15" id="KW-0547">Nucleotide-binding</keyword>
<evidence type="ECO:0000256" key="14">
    <source>
        <dbReference type="ARBA" id="ARBA00034417"/>
    </source>
</evidence>
<keyword evidence="5 15" id="KW-1003">Cell membrane</keyword>
<comment type="catalytic activity">
    <reaction evidence="14 15">
        <text>an alpha-Kdo-(2-&gt;6)-lipid IVA + ATP = a 4-O-phospho-alpha-Kdo-(2-&gt;6)-lipid IVA + ADP + H(+)</text>
        <dbReference type="Rhea" id="RHEA:74271"/>
        <dbReference type="ChEBI" id="CHEBI:15378"/>
        <dbReference type="ChEBI" id="CHEBI:30616"/>
        <dbReference type="ChEBI" id="CHEBI:176428"/>
        <dbReference type="ChEBI" id="CHEBI:193140"/>
        <dbReference type="ChEBI" id="CHEBI:456216"/>
        <dbReference type="EC" id="2.7.1.166"/>
    </reaction>
</comment>
<keyword evidence="7 15" id="KW-0808">Transferase</keyword>
<evidence type="ECO:0000313" key="16">
    <source>
        <dbReference type="EMBL" id="TDR18366.1"/>
    </source>
</evidence>
<evidence type="ECO:0000256" key="4">
    <source>
        <dbReference type="ARBA" id="ARBA00011988"/>
    </source>
</evidence>
<proteinExistence type="inferred from homology"/>
<dbReference type="SUPFAM" id="SSF56112">
    <property type="entry name" value="Protein kinase-like (PK-like)"/>
    <property type="match status" value="1"/>
</dbReference>
<comment type="similarity">
    <text evidence="3 15">Belongs to the protein kinase superfamily. KdkA/RfaP family.</text>
</comment>
<evidence type="ECO:0000256" key="6">
    <source>
        <dbReference type="ARBA" id="ARBA00022519"/>
    </source>
</evidence>
<evidence type="ECO:0000256" key="11">
    <source>
        <dbReference type="ARBA" id="ARBA00022985"/>
    </source>
</evidence>
<dbReference type="AlphaFoldDB" id="A0A4R6XG46"/>
<dbReference type="UniPathway" id="UPA00958"/>
<dbReference type="Gene3D" id="1.10.510.10">
    <property type="entry name" value="Transferase(Phosphotransferase) domain 1"/>
    <property type="match status" value="1"/>
</dbReference>
<dbReference type="InterPro" id="IPR022826">
    <property type="entry name" value="KDO_kinase"/>
</dbReference>
<reference evidence="16 17" key="1">
    <citation type="submission" date="2019-03" db="EMBL/GenBank/DDBJ databases">
        <title>Genomic Encyclopedia of Type Strains, Phase IV (KMG-IV): sequencing the most valuable type-strain genomes for metagenomic binning, comparative biology and taxonomic classification.</title>
        <authorList>
            <person name="Goeker M."/>
        </authorList>
    </citation>
    <scope>NUCLEOTIDE SEQUENCE [LARGE SCALE GENOMIC DNA]</scope>
    <source>
        <strain evidence="16 17">DSM 25488</strain>
    </source>
</reference>
<organism evidence="16 17">
    <name type="scientific">Marinicella litoralis</name>
    <dbReference type="NCBI Taxonomy" id="644220"/>
    <lineage>
        <taxon>Bacteria</taxon>
        <taxon>Pseudomonadati</taxon>
        <taxon>Pseudomonadota</taxon>
        <taxon>Gammaproteobacteria</taxon>
        <taxon>Lysobacterales</taxon>
        <taxon>Marinicellaceae</taxon>
        <taxon>Marinicella</taxon>
    </lineage>
</organism>
<evidence type="ECO:0000256" key="13">
    <source>
        <dbReference type="ARBA" id="ARBA00029511"/>
    </source>
</evidence>
<dbReference type="GO" id="GO:0005524">
    <property type="term" value="F:ATP binding"/>
    <property type="evidence" value="ECO:0007669"/>
    <property type="project" value="UniProtKB-UniRule"/>
</dbReference>
<dbReference type="GO" id="GO:0005886">
    <property type="term" value="C:plasma membrane"/>
    <property type="evidence" value="ECO:0007669"/>
    <property type="project" value="UniProtKB-SubCell"/>
</dbReference>
<evidence type="ECO:0000256" key="3">
    <source>
        <dbReference type="ARBA" id="ARBA00010327"/>
    </source>
</evidence>
<name>A0A4R6XG46_9GAMM</name>
<dbReference type="HAMAP" id="MF_00521">
    <property type="entry name" value="KDO_kinase"/>
    <property type="match status" value="1"/>
</dbReference>
<protein>
    <recommendedName>
        <fullName evidence="13 15">3-deoxy-D-manno-octulosonic acid kinase</fullName>
        <shortName evidence="15">Kdo kinase</shortName>
        <ecNumber evidence="4 15">2.7.1.166</ecNumber>
    </recommendedName>
</protein>
<dbReference type="OrthoDB" id="6854449at2"/>
<comment type="subcellular location">
    <subcellularLocation>
        <location evidence="1 15">Cell inner membrane</location>
        <topology evidence="1 15">Peripheral membrane protein</topology>
        <orientation evidence="1 15">Cytoplasmic side</orientation>
    </subcellularLocation>
</comment>
<keyword evidence="10 15" id="KW-0067">ATP-binding</keyword>
<dbReference type="EMBL" id="SNZB01000005">
    <property type="protein sequence ID" value="TDR18366.1"/>
    <property type="molecule type" value="Genomic_DNA"/>
</dbReference>
<evidence type="ECO:0000256" key="12">
    <source>
        <dbReference type="ARBA" id="ARBA00023136"/>
    </source>
</evidence>
<evidence type="ECO:0000256" key="1">
    <source>
        <dbReference type="ARBA" id="ARBA00004515"/>
    </source>
</evidence>
<dbReference type="GO" id="GO:0016773">
    <property type="term" value="F:phosphotransferase activity, alcohol group as acceptor"/>
    <property type="evidence" value="ECO:0007669"/>
    <property type="project" value="UniProtKB-UniRule"/>
</dbReference>
<dbReference type="NCBIfam" id="NF002475">
    <property type="entry name" value="PRK01723.1"/>
    <property type="match status" value="1"/>
</dbReference>
<comment type="pathway">
    <text evidence="2 15">Bacterial outer membrane biogenesis; LPS core biosynthesis.</text>
</comment>
<dbReference type="EC" id="2.7.1.166" evidence="4 15"/>
<feature type="active site" evidence="15">
    <location>
        <position position="176"/>
    </location>
</feature>
<evidence type="ECO:0000313" key="17">
    <source>
        <dbReference type="Proteomes" id="UP000295724"/>
    </source>
</evidence>
<keyword evidence="17" id="KW-1185">Reference proteome</keyword>
<evidence type="ECO:0000256" key="10">
    <source>
        <dbReference type="ARBA" id="ARBA00022840"/>
    </source>
</evidence>
<keyword evidence="9 15" id="KW-0418">Kinase</keyword>
<evidence type="ECO:0000256" key="9">
    <source>
        <dbReference type="ARBA" id="ARBA00022777"/>
    </source>
</evidence>
<evidence type="ECO:0000256" key="2">
    <source>
        <dbReference type="ARBA" id="ARBA00004713"/>
    </source>
</evidence>
<gene>
    <name evidence="15" type="primary">kdkA</name>
    <name evidence="16" type="ORF">C8D91_2283</name>
</gene>
<keyword evidence="6 15" id="KW-0997">Cell inner membrane</keyword>
<dbReference type="GO" id="GO:0009244">
    <property type="term" value="P:lipopolysaccharide core region biosynthetic process"/>
    <property type="evidence" value="ECO:0007669"/>
    <property type="project" value="UniProtKB-UniRule"/>
</dbReference>
<keyword evidence="11 15" id="KW-0448">Lipopolysaccharide biosynthesis</keyword>
<comment type="caution">
    <text evidence="16">The sequence shown here is derived from an EMBL/GenBank/DDBJ whole genome shotgun (WGS) entry which is preliminary data.</text>
</comment>